<keyword evidence="2" id="KW-0472">Membrane</keyword>
<feature type="region of interest" description="Disordered" evidence="1">
    <location>
        <begin position="85"/>
        <end position="110"/>
    </location>
</feature>
<feature type="compositionally biased region" description="Basic and acidic residues" evidence="1">
    <location>
        <begin position="90"/>
        <end position="110"/>
    </location>
</feature>
<sequence>MGVPFSHEIQRASEHIDATVPTVKIALWTLTFVSISLLILIGALLLAVIGLLITVNPDLERERKALVTPVLRGLLTAPRLLVGASPESAAPRREFERSEKTAPSPEKRTT</sequence>
<accession>A0A2J6PJA1</accession>
<keyword evidence="4" id="KW-1185">Reference proteome</keyword>
<feature type="transmembrane region" description="Helical" evidence="2">
    <location>
        <begin position="25"/>
        <end position="55"/>
    </location>
</feature>
<keyword evidence="2" id="KW-1133">Transmembrane helix</keyword>
<dbReference type="Proteomes" id="UP000235672">
    <property type="component" value="Unassembled WGS sequence"/>
</dbReference>
<evidence type="ECO:0000256" key="2">
    <source>
        <dbReference type="SAM" id="Phobius"/>
    </source>
</evidence>
<organism evidence="3 4">
    <name type="scientific">Hyaloscypha hepaticicola</name>
    <dbReference type="NCBI Taxonomy" id="2082293"/>
    <lineage>
        <taxon>Eukaryota</taxon>
        <taxon>Fungi</taxon>
        <taxon>Dikarya</taxon>
        <taxon>Ascomycota</taxon>
        <taxon>Pezizomycotina</taxon>
        <taxon>Leotiomycetes</taxon>
        <taxon>Helotiales</taxon>
        <taxon>Hyaloscyphaceae</taxon>
        <taxon>Hyaloscypha</taxon>
    </lineage>
</organism>
<dbReference type="OrthoDB" id="3647at2759"/>
<evidence type="ECO:0000256" key="1">
    <source>
        <dbReference type="SAM" id="MobiDB-lite"/>
    </source>
</evidence>
<gene>
    <name evidence="3" type="ORF">NA56DRAFT_755037</name>
</gene>
<evidence type="ECO:0000313" key="3">
    <source>
        <dbReference type="EMBL" id="PMD14132.1"/>
    </source>
</evidence>
<dbReference type="EMBL" id="KZ613524">
    <property type="protein sequence ID" value="PMD14132.1"/>
    <property type="molecule type" value="Genomic_DNA"/>
</dbReference>
<name>A0A2J6PJA1_9HELO</name>
<proteinExistence type="predicted"/>
<keyword evidence="2" id="KW-0812">Transmembrane</keyword>
<protein>
    <submittedName>
        <fullName evidence="3">Uncharacterized protein</fullName>
    </submittedName>
</protein>
<dbReference type="AlphaFoldDB" id="A0A2J6PJA1"/>
<reference evidence="3 4" key="1">
    <citation type="submission" date="2016-05" db="EMBL/GenBank/DDBJ databases">
        <title>A degradative enzymes factory behind the ericoid mycorrhizal symbiosis.</title>
        <authorList>
            <consortium name="DOE Joint Genome Institute"/>
            <person name="Martino E."/>
            <person name="Morin E."/>
            <person name="Grelet G."/>
            <person name="Kuo A."/>
            <person name="Kohler A."/>
            <person name="Daghino S."/>
            <person name="Barry K."/>
            <person name="Choi C."/>
            <person name="Cichocki N."/>
            <person name="Clum A."/>
            <person name="Copeland A."/>
            <person name="Hainaut M."/>
            <person name="Haridas S."/>
            <person name="Labutti K."/>
            <person name="Lindquist E."/>
            <person name="Lipzen A."/>
            <person name="Khouja H.-R."/>
            <person name="Murat C."/>
            <person name="Ohm R."/>
            <person name="Olson A."/>
            <person name="Spatafora J."/>
            <person name="Veneault-Fourrey C."/>
            <person name="Henrissat B."/>
            <person name="Grigoriev I."/>
            <person name="Martin F."/>
            <person name="Perotto S."/>
        </authorList>
    </citation>
    <scope>NUCLEOTIDE SEQUENCE [LARGE SCALE GENOMIC DNA]</scope>
    <source>
        <strain evidence="3 4">UAMH 7357</strain>
    </source>
</reference>
<evidence type="ECO:0000313" key="4">
    <source>
        <dbReference type="Proteomes" id="UP000235672"/>
    </source>
</evidence>